<evidence type="ECO:0000256" key="1">
    <source>
        <dbReference type="SAM" id="Phobius"/>
    </source>
</evidence>
<comment type="caution">
    <text evidence="2">The sequence shown here is derived from an EMBL/GenBank/DDBJ whole genome shotgun (WGS) entry which is preliminary data.</text>
</comment>
<feature type="transmembrane region" description="Helical" evidence="1">
    <location>
        <begin position="90"/>
        <end position="111"/>
    </location>
</feature>
<dbReference type="RefSeq" id="WP_227710008.1">
    <property type="nucleotide sequence ID" value="NZ_JAJEQW010000006.1"/>
</dbReference>
<protein>
    <submittedName>
        <fullName evidence="2">Uncharacterized protein</fullName>
    </submittedName>
</protein>
<reference evidence="2" key="1">
    <citation type="submission" date="2021-10" db="EMBL/GenBank/DDBJ databases">
        <title>Anaerobic single-cell dispensing facilitates the cultivation of human gut bacteria.</title>
        <authorList>
            <person name="Afrizal A."/>
        </authorList>
    </citation>
    <scope>NUCLEOTIDE SEQUENCE</scope>
    <source>
        <strain evidence="2">CLA-AA-H204</strain>
    </source>
</reference>
<feature type="transmembrane region" description="Helical" evidence="1">
    <location>
        <begin position="65"/>
        <end position="84"/>
    </location>
</feature>
<keyword evidence="1" id="KW-0472">Membrane</keyword>
<proteinExistence type="predicted"/>
<dbReference type="Proteomes" id="UP001198893">
    <property type="component" value="Unassembled WGS sequence"/>
</dbReference>
<accession>A0AAW4WJQ1</accession>
<feature type="transmembrane region" description="Helical" evidence="1">
    <location>
        <begin position="12"/>
        <end position="30"/>
    </location>
</feature>
<evidence type="ECO:0000313" key="2">
    <source>
        <dbReference type="EMBL" id="MCC2241997.1"/>
    </source>
</evidence>
<dbReference type="EMBL" id="JAJEQW010000006">
    <property type="protein sequence ID" value="MCC2241997.1"/>
    <property type="molecule type" value="Genomic_DNA"/>
</dbReference>
<keyword evidence="1" id="KW-1133">Transmembrane helix</keyword>
<keyword evidence="1" id="KW-0812">Transmembrane</keyword>
<dbReference type="AlphaFoldDB" id="A0AAW4WJQ1"/>
<name>A0AAW4WJQ1_9FIRM</name>
<evidence type="ECO:0000313" key="3">
    <source>
        <dbReference type="Proteomes" id="UP001198893"/>
    </source>
</evidence>
<sequence length="134" mass="14626">MKSKFENIIPYLFLGVFAIQVLMGIFSSGGFSFSKIVMLIVIGGGVLTSLFGFSQFSETTTRGKIPGFLGALISIVTAGMITFLHPVSDLYYYGGAIVSFAGIIFTLLSILKEYNMLTMRKLPQFNRQGGDDRA</sequence>
<organism evidence="2 3">
    <name type="scientific">Roseburia amylophila</name>
    <dbReference type="NCBI Taxonomy" id="2981794"/>
    <lineage>
        <taxon>Bacteria</taxon>
        <taxon>Bacillati</taxon>
        <taxon>Bacillota</taxon>
        <taxon>Clostridia</taxon>
        <taxon>Lachnospirales</taxon>
        <taxon>Lachnospiraceae</taxon>
        <taxon>Roseburia</taxon>
    </lineage>
</organism>
<feature type="transmembrane region" description="Helical" evidence="1">
    <location>
        <begin position="36"/>
        <end position="53"/>
    </location>
</feature>
<gene>
    <name evidence="2" type="ORF">LKD47_06740</name>
</gene>